<dbReference type="SUPFAM" id="SSF54373">
    <property type="entry name" value="FAD-linked reductases, C-terminal domain"/>
    <property type="match status" value="1"/>
</dbReference>
<feature type="binding site" evidence="2">
    <location>
        <position position="91"/>
    </location>
    <ligand>
        <name>FAD</name>
        <dbReference type="ChEBI" id="CHEBI:57692"/>
    </ligand>
</feature>
<dbReference type="InterPro" id="IPR012132">
    <property type="entry name" value="GMC_OxRdtase"/>
</dbReference>
<proteinExistence type="inferred from homology"/>
<dbReference type="PANTHER" id="PTHR11552:SF210">
    <property type="entry name" value="GLUCOSE-METHANOL-CHOLINE OXIDOREDUCTASE N-TERMINAL DOMAIN-CONTAINING PROTEIN-RELATED"/>
    <property type="match status" value="1"/>
</dbReference>
<dbReference type="PIRSF" id="PIRSF000137">
    <property type="entry name" value="Alcohol_oxidase"/>
    <property type="match status" value="1"/>
</dbReference>
<sequence length="599" mass="65211">MITSNEYDIIVVGCGNAGSVLAARLSEVPALKVLVLEAGGDHDGNPMVHVPAGGGALWSDASINWGYKTVPQAGYEGRLIAHHRGKGLGGTTLLNLNCVTFPDRGSIDNFALVGNQGWTYDELQPYYQKFHTFHEPTTEAIDCLGLDYADPSVHGRSGPIQVSYGNYFSDLTRAWSRTMKALGRKSTADPLSGDALGAVHAPGSVNPDKFTRSSAAAGYLTGDVRQRKNLHIMTTVRVERVLLEAESGSVTARGVRYTTDDGQSHEVHGREVILSGGVFNSPQLLELSGIGSAKILRGLQIEPIVDLPEVGENLQDHALVAISLESTVPTMDSFRDKANMGAAFQEYTEKASGPFTSSTFNQAYLPCMDLISPESQNELKILLDDHAKSDSPGLQKQHDIVRRIVEDPNQSSIQYLCAPVQARADQNSRPVSAEARLADYFTLYSSLSHPFSRGNVHIHSKNISDPPLIDPKYFSNPADREILARHLRYLPTIYKTQPLAGLVKPNGRTIPTDLNLDSLEYTRKLVDTGFTTYHPCGTCAMMPREDGGVVDSHLRVYGVRGLRVVDASIFPLIPRGNIQTSVYAVAEKAADIIKADFVR</sequence>
<keyword evidence="2" id="KW-0285">Flavoprotein</keyword>
<feature type="binding site" evidence="2">
    <location>
        <position position="238"/>
    </location>
    <ligand>
        <name>FAD</name>
        <dbReference type="ChEBI" id="CHEBI:57692"/>
    </ligand>
</feature>
<evidence type="ECO:0000313" key="5">
    <source>
        <dbReference type="EMBL" id="KAK2598137.1"/>
    </source>
</evidence>
<dbReference type="EMBL" id="JASWJB010000098">
    <property type="protein sequence ID" value="KAK2598137.1"/>
    <property type="molecule type" value="Genomic_DNA"/>
</dbReference>
<reference evidence="5" key="1">
    <citation type="submission" date="2023-06" db="EMBL/GenBank/DDBJ databases">
        <title>Conoideocrella luteorostrata (Hypocreales: Clavicipitaceae), a potential biocontrol fungus for elongate hemlock scale in United States Christmas tree production areas.</title>
        <authorList>
            <person name="Barrett H."/>
            <person name="Lovett B."/>
            <person name="Macias A.M."/>
            <person name="Stajich J.E."/>
            <person name="Kasson M.T."/>
        </authorList>
    </citation>
    <scope>NUCLEOTIDE SEQUENCE</scope>
    <source>
        <strain evidence="5">ARSEF 14590</strain>
    </source>
</reference>
<keyword evidence="2" id="KW-0274">FAD</keyword>
<comment type="cofactor">
    <cofactor evidence="2">
        <name>FAD</name>
        <dbReference type="ChEBI" id="CHEBI:57692"/>
    </cofactor>
</comment>
<organism evidence="5 6">
    <name type="scientific">Conoideocrella luteorostrata</name>
    <dbReference type="NCBI Taxonomy" id="1105319"/>
    <lineage>
        <taxon>Eukaryota</taxon>
        <taxon>Fungi</taxon>
        <taxon>Dikarya</taxon>
        <taxon>Ascomycota</taxon>
        <taxon>Pezizomycotina</taxon>
        <taxon>Sordariomycetes</taxon>
        <taxon>Hypocreomycetidae</taxon>
        <taxon>Hypocreales</taxon>
        <taxon>Clavicipitaceae</taxon>
        <taxon>Conoideocrella</taxon>
    </lineage>
</organism>
<evidence type="ECO:0000259" key="4">
    <source>
        <dbReference type="Pfam" id="PF05199"/>
    </source>
</evidence>
<evidence type="ECO:0000259" key="3">
    <source>
        <dbReference type="Pfam" id="PF00732"/>
    </source>
</evidence>
<evidence type="ECO:0000256" key="1">
    <source>
        <dbReference type="ARBA" id="ARBA00010790"/>
    </source>
</evidence>
<name>A0AAJ0CRD6_9HYPO</name>
<dbReference type="SUPFAM" id="SSF51905">
    <property type="entry name" value="FAD/NAD(P)-binding domain"/>
    <property type="match status" value="1"/>
</dbReference>
<evidence type="ECO:0000256" key="2">
    <source>
        <dbReference type="PIRSR" id="PIRSR000137-2"/>
    </source>
</evidence>
<feature type="domain" description="Glucose-methanol-choline oxidoreductase N-terminal" evidence="3">
    <location>
        <begin position="7"/>
        <end position="318"/>
    </location>
</feature>
<comment type="caution">
    <text evidence="5">The sequence shown here is derived from an EMBL/GenBank/DDBJ whole genome shotgun (WGS) entry which is preliminary data.</text>
</comment>
<dbReference type="Gene3D" id="3.30.560.10">
    <property type="entry name" value="Glucose Oxidase, domain 3"/>
    <property type="match status" value="1"/>
</dbReference>
<dbReference type="InterPro" id="IPR007867">
    <property type="entry name" value="GMC_OxRtase_C"/>
</dbReference>
<keyword evidence="6" id="KW-1185">Reference proteome</keyword>
<comment type="similarity">
    <text evidence="1">Belongs to the GMC oxidoreductase family.</text>
</comment>
<dbReference type="InterPro" id="IPR036188">
    <property type="entry name" value="FAD/NAD-bd_sf"/>
</dbReference>
<protein>
    <submittedName>
        <fullName evidence="5">Uncharacterized protein</fullName>
    </submittedName>
</protein>
<evidence type="ECO:0000313" key="6">
    <source>
        <dbReference type="Proteomes" id="UP001251528"/>
    </source>
</evidence>
<dbReference type="PANTHER" id="PTHR11552">
    <property type="entry name" value="GLUCOSE-METHANOL-CHOLINE GMC OXIDOREDUCTASE"/>
    <property type="match status" value="1"/>
</dbReference>
<accession>A0AAJ0CRD6</accession>
<feature type="domain" description="Glucose-methanol-choline oxidoreductase C-terminal" evidence="4">
    <location>
        <begin position="450"/>
        <end position="586"/>
    </location>
</feature>
<dbReference type="AlphaFoldDB" id="A0AAJ0CRD6"/>
<dbReference type="GO" id="GO:0050660">
    <property type="term" value="F:flavin adenine dinucleotide binding"/>
    <property type="evidence" value="ECO:0007669"/>
    <property type="project" value="InterPro"/>
</dbReference>
<dbReference type="Gene3D" id="3.50.50.60">
    <property type="entry name" value="FAD/NAD(P)-binding domain"/>
    <property type="match status" value="1"/>
</dbReference>
<dbReference type="InterPro" id="IPR000172">
    <property type="entry name" value="GMC_OxRdtase_N"/>
</dbReference>
<dbReference type="Pfam" id="PF05199">
    <property type="entry name" value="GMC_oxred_C"/>
    <property type="match status" value="1"/>
</dbReference>
<gene>
    <name evidence="5" type="ORF">QQS21_005688</name>
</gene>
<dbReference type="Proteomes" id="UP001251528">
    <property type="component" value="Unassembled WGS sequence"/>
</dbReference>
<dbReference type="GO" id="GO:0016614">
    <property type="term" value="F:oxidoreductase activity, acting on CH-OH group of donors"/>
    <property type="evidence" value="ECO:0007669"/>
    <property type="project" value="InterPro"/>
</dbReference>
<dbReference type="Pfam" id="PF00732">
    <property type="entry name" value="GMC_oxred_N"/>
    <property type="match status" value="1"/>
</dbReference>